<sequence>MSWPEKNTITQSVVDMLNVNMKVKAGEKLLVVSDYPRPEDWHKYSYLRLEGMLERVILARLVAEIASEQFVD</sequence>
<gene>
    <name evidence="1" type="ORF">S01H4_11023</name>
</gene>
<organism evidence="1">
    <name type="scientific">marine sediment metagenome</name>
    <dbReference type="NCBI Taxonomy" id="412755"/>
    <lineage>
        <taxon>unclassified sequences</taxon>
        <taxon>metagenomes</taxon>
        <taxon>ecological metagenomes</taxon>
    </lineage>
</organism>
<comment type="caution">
    <text evidence="1">The sequence shown here is derived from an EMBL/GenBank/DDBJ whole genome shotgun (WGS) entry which is preliminary data.</text>
</comment>
<protein>
    <submittedName>
        <fullName evidence="1">Uncharacterized protein</fullName>
    </submittedName>
</protein>
<name>X1AKF3_9ZZZZ</name>
<evidence type="ECO:0000313" key="1">
    <source>
        <dbReference type="EMBL" id="GAG70037.1"/>
    </source>
</evidence>
<dbReference type="EMBL" id="BART01004366">
    <property type="protein sequence ID" value="GAG70037.1"/>
    <property type="molecule type" value="Genomic_DNA"/>
</dbReference>
<dbReference type="AlphaFoldDB" id="X1AKF3"/>
<proteinExistence type="predicted"/>
<accession>X1AKF3</accession>
<reference evidence="1" key="1">
    <citation type="journal article" date="2014" name="Front. Microbiol.">
        <title>High frequency of phylogenetically diverse reductive dehalogenase-homologous genes in deep subseafloor sedimentary metagenomes.</title>
        <authorList>
            <person name="Kawai M."/>
            <person name="Futagami T."/>
            <person name="Toyoda A."/>
            <person name="Takaki Y."/>
            <person name="Nishi S."/>
            <person name="Hori S."/>
            <person name="Arai W."/>
            <person name="Tsubouchi T."/>
            <person name="Morono Y."/>
            <person name="Uchiyama I."/>
            <person name="Ito T."/>
            <person name="Fujiyama A."/>
            <person name="Inagaki F."/>
            <person name="Takami H."/>
        </authorList>
    </citation>
    <scope>NUCLEOTIDE SEQUENCE</scope>
    <source>
        <strain evidence="1">Expedition CK06-06</strain>
    </source>
</reference>
<feature type="non-terminal residue" evidence="1">
    <location>
        <position position="72"/>
    </location>
</feature>